<organism evidence="1 2">
    <name type="scientific">Alkalimonas cellulosilytica</name>
    <dbReference type="NCBI Taxonomy" id="3058395"/>
    <lineage>
        <taxon>Bacteria</taxon>
        <taxon>Pseudomonadati</taxon>
        <taxon>Pseudomonadota</taxon>
        <taxon>Gammaproteobacteria</taxon>
        <taxon>Alkalimonas</taxon>
    </lineage>
</organism>
<dbReference type="Proteomes" id="UP001336314">
    <property type="component" value="Unassembled WGS sequence"/>
</dbReference>
<comment type="caution">
    <text evidence="1">The sequence shown here is derived from an EMBL/GenBank/DDBJ whole genome shotgun (WGS) entry which is preliminary data.</text>
</comment>
<reference evidence="1 2" key="1">
    <citation type="submission" date="2023-07" db="EMBL/GenBank/DDBJ databases">
        <title>Alkalimonas sp., MEB108 novel, alkaliphilic bacterium isolated from Lonar Lake, India.</title>
        <authorList>
            <person name="Joshi A."/>
            <person name="Thite S."/>
        </authorList>
    </citation>
    <scope>NUCLEOTIDE SEQUENCE [LARGE SCALE GENOMIC DNA]</scope>
    <source>
        <strain evidence="1 2">MEB108</strain>
    </source>
</reference>
<keyword evidence="2" id="KW-1185">Reference proteome</keyword>
<protein>
    <submittedName>
        <fullName evidence="1">NAD synthetase</fullName>
    </submittedName>
</protein>
<accession>A0ABU7J0W9</accession>
<evidence type="ECO:0000313" key="1">
    <source>
        <dbReference type="EMBL" id="MEE1999988.1"/>
    </source>
</evidence>
<gene>
    <name evidence="1" type="ORF">QWY20_00850</name>
</gene>
<dbReference type="RefSeq" id="WP_330127145.1">
    <property type="nucleotide sequence ID" value="NZ_JAUHLI010000001.1"/>
</dbReference>
<sequence>MASPLPLGLNSYNEQNLRRRLSHLINQDRLFRAIDDDISLVGAGVMFIDSRGTAVTLREFEPLCFIKPVNIVLREPPVGLSASTYISEVKNNPRESRIVSEATGAVLSCGAAALSWFVVFTSGAAIPFSGGSSSVFTVMAYGAAAASSIQCGNSIMRTRNEIVAPNRNDELDSELWYQNATMALDIISIGGATTAGLMTIRGIKVLNASGIPTREALQGLNRQQRRRLSREIARSNAPGISNSTLKMMERAGQIERRYSNAAIQATTLRQIKDATGAGLAYAGSALGGSFRQLAIVVVKEE</sequence>
<dbReference type="EMBL" id="JAUHLI010000001">
    <property type="protein sequence ID" value="MEE1999988.1"/>
    <property type="molecule type" value="Genomic_DNA"/>
</dbReference>
<proteinExistence type="predicted"/>
<evidence type="ECO:0000313" key="2">
    <source>
        <dbReference type="Proteomes" id="UP001336314"/>
    </source>
</evidence>
<name>A0ABU7J0W9_9GAMM</name>